<organism evidence="8 9">
    <name type="scientific">Mycobacterium nebraskense</name>
    <dbReference type="NCBI Taxonomy" id="244292"/>
    <lineage>
        <taxon>Bacteria</taxon>
        <taxon>Bacillati</taxon>
        <taxon>Actinomycetota</taxon>
        <taxon>Actinomycetes</taxon>
        <taxon>Mycobacteriales</taxon>
        <taxon>Mycobacteriaceae</taxon>
        <taxon>Mycobacterium</taxon>
    </lineage>
</organism>
<dbReference type="GO" id="GO:0016787">
    <property type="term" value="F:hydrolase activity"/>
    <property type="evidence" value="ECO:0007669"/>
    <property type="project" value="UniProtKB-KW"/>
</dbReference>
<dbReference type="GO" id="GO:0004519">
    <property type="term" value="F:endonuclease activity"/>
    <property type="evidence" value="ECO:0007669"/>
    <property type="project" value="UniProtKB-KW"/>
</dbReference>
<reference evidence="8 9" key="1">
    <citation type="submission" date="2016-01" db="EMBL/GenBank/DDBJ databases">
        <title>The new phylogeny of the genus Mycobacterium.</title>
        <authorList>
            <person name="Tarcisio F."/>
            <person name="Conor M."/>
            <person name="Antonella G."/>
            <person name="Elisabetta G."/>
            <person name="Giulia F.S."/>
            <person name="Sara T."/>
            <person name="Anna F."/>
            <person name="Clotilde B."/>
            <person name="Roberto B."/>
            <person name="Veronica D.S."/>
            <person name="Fabio R."/>
            <person name="Monica P."/>
            <person name="Olivier J."/>
            <person name="Enrico T."/>
            <person name="Nicola S."/>
        </authorList>
    </citation>
    <scope>NUCLEOTIDE SEQUENCE [LARGE SCALE GENOMIC DNA]</scope>
    <source>
        <strain evidence="8 9">DSM 44803</strain>
    </source>
</reference>
<dbReference type="GO" id="GO:0003729">
    <property type="term" value="F:mRNA binding"/>
    <property type="evidence" value="ECO:0007669"/>
    <property type="project" value="InterPro"/>
</dbReference>
<dbReference type="OrthoDB" id="4425504at2"/>
<evidence type="ECO:0000313" key="8">
    <source>
        <dbReference type="EMBL" id="ORW20783.1"/>
    </source>
</evidence>
<evidence type="ECO:0000256" key="6">
    <source>
        <dbReference type="ARBA" id="ARBA00022884"/>
    </source>
</evidence>
<comment type="caution">
    <text evidence="8">The sequence shown here is derived from an EMBL/GenBank/DDBJ whole genome shotgun (WGS) entry which is preliminary data.</text>
</comment>
<keyword evidence="2" id="KW-1277">Toxin-antitoxin system</keyword>
<dbReference type="RefSeq" id="WP_046183543.1">
    <property type="nucleotide sequence ID" value="NZ_JACKSS010000102.1"/>
</dbReference>
<dbReference type="Pfam" id="PF07927">
    <property type="entry name" value="HicA_toxin"/>
    <property type="match status" value="1"/>
</dbReference>
<protein>
    <recommendedName>
        <fullName evidence="10">Addiction module toxin, HicA family</fullName>
    </recommendedName>
</protein>
<dbReference type="STRING" id="244292.ABW17_27975"/>
<evidence type="ECO:0000256" key="4">
    <source>
        <dbReference type="ARBA" id="ARBA00022759"/>
    </source>
</evidence>
<accession>A0A0F5NFG4</accession>
<name>A0A0F5NFG4_9MYCO</name>
<dbReference type="AlphaFoldDB" id="A0A0F5NFG4"/>
<keyword evidence="6" id="KW-0694">RNA-binding</keyword>
<dbReference type="InterPro" id="IPR038570">
    <property type="entry name" value="HicA_sf"/>
</dbReference>
<dbReference type="EMBL" id="LQPH01000129">
    <property type="protein sequence ID" value="ORW20783.1"/>
    <property type="molecule type" value="Genomic_DNA"/>
</dbReference>
<gene>
    <name evidence="8" type="ORF">AWC17_07210</name>
</gene>
<evidence type="ECO:0008006" key="10">
    <source>
        <dbReference type="Google" id="ProtNLM"/>
    </source>
</evidence>
<evidence type="ECO:0000256" key="2">
    <source>
        <dbReference type="ARBA" id="ARBA00022649"/>
    </source>
</evidence>
<evidence type="ECO:0000256" key="7">
    <source>
        <dbReference type="ARBA" id="ARBA00023016"/>
    </source>
</evidence>
<dbReference type="InterPro" id="IPR012933">
    <property type="entry name" value="HicA_mRNA_interferase"/>
</dbReference>
<keyword evidence="9" id="KW-1185">Reference proteome</keyword>
<comment type="similarity">
    <text evidence="1">Belongs to the HicA mRNA interferase family.</text>
</comment>
<evidence type="ECO:0000256" key="3">
    <source>
        <dbReference type="ARBA" id="ARBA00022722"/>
    </source>
</evidence>
<sequence>MVSEEPTRSIIKRLKHASFTPTDAKGSHTKWTHRSGVSVTIPDGHRVISPGVVRQVNNAIEQSQRNQ</sequence>
<keyword evidence="3" id="KW-0540">Nuclease</keyword>
<evidence type="ECO:0000313" key="9">
    <source>
        <dbReference type="Proteomes" id="UP000193781"/>
    </source>
</evidence>
<evidence type="ECO:0000256" key="5">
    <source>
        <dbReference type="ARBA" id="ARBA00022801"/>
    </source>
</evidence>
<keyword evidence="5" id="KW-0378">Hydrolase</keyword>
<keyword evidence="4" id="KW-0255">Endonuclease</keyword>
<dbReference type="SUPFAM" id="SSF54786">
    <property type="entry name" value="YcfA/nrd intein domain"/>
    <property type="match status" value="1"/>
</dbReference>
<dbReference type="Proteomes" id="UP000193781">
    <property type="component" value="Unassembled WGS sequence"/>
</dbReference>
<keyword evidence="7" id="KW-0346">Stress response</keyword>
<proteinExistence type="inferred from homology"/>
<dbReference type="Gene3D" id="3.30.920.30">
    <property type="entry name" value="Hypothetical protein"/>
    <property type="match status" value="1"/>
</dbReference>
<evidence type="ECO:0000256" key="1">
    <source>
        <dbReference type="ARBA" id="ARBA00006620"/>
    </source>
</evidence>